<dbReference type="PIRSF" id="PIRSF018005">
    <property type="entry name" value="UCP018005"/>
    <property type="match status" value="1"/>
</dbReference>
<evidence type="ECO:0000313" key="4">
    <source>
        <dbReference type="EMBL" id="GLK55963.1"/>
    </source>
</evidence>
<dbReference type="Pfam" id="PF10017">
    <property type="entry name" value="Methyltransf_33"/>
    <property type="match status" value="1"/>
</dbReference>
<dbReference type="InterPro" id="IPR035094">
    <property type="entry name" value="EgtD"/>
</dbReference>
<keyword evidence="2" id="KW-0808">Transferase</keyword>
<name>A0A9W6MS60_9HYPH</name>
<dbReference type="AlphaFoldDB" id="A0A9W6MS60"/>
<comment type="caution">
    <text evidence="4">The sequence shown here is derived from an EMBL/GenBank/DDBJ whole genome shotgun (WGS) entry which is preliminary data.</text>
</comment>
<dbReference type="EMBL" id="BSFF01000002">
    <property type="protein sequence ID" value="GLK55963.1"/>
    <property type="molecule type" value="Genomic_DNA"/>
</dbReference>
<evidence type="ECO:0000313" key="6">
    <source>
        <dbReference type="Proteomes" id="UP000758856"/>
    </source>
</evidence>
<keyword evidence="1" id="KW-0489">Methyltransferase</keyword>
<dbReference type="Proteomes" id="UP001143400">
    <property type="component" value="Unassembled WGS sequence"/>
</dbReference>
<evidence type="ECO:0000313" key="7">
    <source>
        <dbReference type="Proteomes" id="UP001143400"/>
    </source>
</evidence>
<dbReference type="GO" id="GO:0032259">
    <property type="term" value="P:methylation"/>
    <property type="evidence" value="ECO:0007669"/>
    <property type="project" value="UniProtKB-KW"/>
</dbReference>
<dbReference type="PANTHER" id="PTHR43397:SF1">
    <property type="entry name" value="ERGOTHIONEINE BIOSYNTHESIS PROTEIN 1"/>
    <property type="match status" value="1"/>
</dbReference>
<dbReference type="InterPro" id="IPR051128">
    <property type="entry name" value="EgtD_Methyltrsf_superfamily"/>
</dbReference>
<reference evidence="4" key="3">
    <citation type="submission" date="2023-01" db="EMBL/GenBank/DDBJ databases">
        <authorList>
            <person name="Sun Q."/>
            <person name="Evtushenko L."/>
        </authorList>
    </citation>
    <scope>NUCLEOTIDE SEQUENCE</scope>
    <source>
        <strain evidence="4">VKM B-1606</strain>
    </source>
</reference>
<evidence type="ECO:0000313" key="5">
    <source>
        <dbReference type="EMBL" id="MBM7850670.1"/>
    </source>
</evidence>
<dbReference type="NCBIfam" id="TIGR03438">
    <property type="entry name" value="egtD_ergothio"/>
    <property type="match status" value="1"/>
</dbReference>
<sequence>MLDRAPLQAAQREAFRADVLEGLSKPAKTLPSRWLYDDRGSELFEEITQLPEYYPTRTETAILRAEAEAIAAFCGPRATLIEYGAGAGVKTEIVLAALDNPASYVPVDIAGDFLALSAERLEQRFPWLEIRPVVADFTDDFDLPSDLPRLNRRIGFFPGSTIGNLSPAQAVAFLAQVGAHVGDAGRAVVGVDLVKPLDRLVPAYDDAAGVTAAFNLNLLVRINRELDGTFDPARFAHEARWNAEEQAIEMHIRSLAPQVVAVAGREIAFAEGETIHTESSRKYGVDAFVALAAEAGWRAGEVWRDADGLFAVVGLKRAA</sequence>
<dbReference type="InterPro" id="IPR029063">
    <property type="entry name" value="SAM-dependent_MTases_sf"/>
</dbReference>
<keyword evidence="6" id="KW-1185">Reference proteome</keyword>
<dbReference type="GO" id="GO:0008168">
    <property type="term" value="F:methyltransferase activity"/>
    <property type="evidence" value="ECO:0007669"/>
    <property type="project" value="UniProtKB-KW"/>
</dbReference>
<reference evidence="4" key="1">
    <citation type="journal article" date="2014" name="Int. J. Syst. Evol. Microbiol.">
        <title>Complete genome sequence of Corynebacterium casei LMG S-19264T (=DSM 44701T), isolated from a smear-ripened cheese.</title>
        <authorList>
            <consortium name="US DOE Joint Genome Institute (JGI-PGF)"/>
            <person name="Walter F."/>
            <person name="Albersmeier A."/>
            <person name="Kalinowski J."/>
            <person name="Ruckert C."/>
        </authorList>
    </citation>
    <scope>NUCLEOTIDE SEQUENCE</scope>
    <source>
        <strain evidence="4">VKM B-1606</strain>
    </source>
</reference>
<dbReference type="InterPro" id="IPR019257">
    <property type="entry name" value="MeTrfase_dom"/>
</dbReference>
<gene>
    <name evidence="4" type="ORF">GCM10008170_19820</name>
    <name evidence="5" type="ORF">JOD31_000882</name>
</gene>
<reference evidence="5 6" key="2">
    <citation type="submission" date="2021-01" db="EMBL/GenBank/DDBJ databases">
        <title>Genomic Encyclopedia of Type Strains, Phase IV (KMG-IV): sequencing the most valuable type-strain genomes for metagenomic binning, comparative biology and taxonomic classification.</title>
        <authorList>
            <person name="Goeker M."/>
        </authorList>
    </citation>
    <scope>NUCLEOTIDE SEQUENCE [LARGE SCALE GENOMIC DNA]</scope>
    <source>
        <strain evidence="5 6">DSM 6130</strain>
    </source>
</reference>
<dbReference type="SUPFAM" id="SSF53335">
    <property type="entry name" value="S-adenosyl-L-methionine-dependent methyltransferases"/>
    <property type="match status" value="1"/>
</dbReference>
<protein>
    <submittedName>
        <fullName evidence="4">Dimethylhistidine N-methyltransferase</fullName>
    </submittedName>
</protein>
<dbReference type="InterPro" id="IPR017804">
    <property type="entry name" value="MeTrfase_EgtD-like"/>
</dbReference>
<evidence type="ECO:0000259" key="3">
    <source>
        <dbReference type="Pfam" id="PF10017"/>
    </source>
</evidence>
<dbReference type="Gene3D" id="3.40.50.150">
    <property type="entry name" value="Vaccinia Virus protein VP39"/>
    <property type="match status" value="1"/>
</dbReference>
<proteinExistence type="predicted"/>
<dbReference type="EMBL" id="JAFBCY010000001">
    <property type="protein sequence ID" value="MBM7850670.1"/>
    <property type="molecule type" value="Genomic_DNA"/>
</dbReference>
<feature type="domain" description="Histidine-specific methyltransferase SAM-dependent" evidence="3">
    <location>
        <begin position="15"/>
        <end position="315"/>
    </location>
</feature>
<dbReference type="RefSeq" id="WP_204949068.1">
    <property type="nucleotide sequence ID" value="NZ_BSFF01000002.1"/>
</dbReference>
<organism evidence="4 7">
    <name type="scientific">Methylopila capsulata</name>
    <dbReference type="NCBI Taxonomy" id="61654"/>
    <lineage>
        <taxon>Bacteria</taxon>
        <taxon>Pseudomonadati</taxon>
        <taxon>Pseudomonadota</taxon>
        <taxon>Alphaproteobacteria</taxon>
        <taxon>Hyphomicrobiales</taxon>
        <taxon>Methylopilaceae</taxon>
        <taxon>Methylopila</taxon>
    </lineage>
</organism>
<dbReference type="Proteomes" id="UP000758856">
    <property type="component" value="Unassembled WGS sequence"/>
</dbReference>
<dbReference type="PANTHER" id="PTHR43397">
    <property type="entry name" value="ERGOTHIONEINE BIOSYNTHESIS PROTEIN 1"/>
    <property type="match status" value="1"/>
</dbReference>
<evidence type="ECO:0000256" key="1">
    <source>
        <dbReference type="ARBA" id="ARBA00022603"/>
    </source>
</evidence>
<evidence type="ECO:0000256" key="2">
    <source>
        <dbReference type="ARBA" id="ARBA00022679"/>
    </source>
</evidence>
<accession>A0A9W6MS60</accession>